<evidence type="ECO:0000313" key="3">
    <source>
        <dbReference type="EMBL" id="BCS84361.1"/>
    </source>
</evidence>
<accession>A0ABM7NV25</accession>
<dbReference type="EMBL" id="AP024484">
    <property type="protein sequence ID" value="BCS84361.1"/>
    <property type="molecule type" value="Genomic_DNA"/>
</dbReference>
<dbReference type="PANTHER" id="PTHR42734">
    <property type="entry name" value="METAL TRANSPORT SYSTEM ATP-BINDING PROTEIN TM_0124-RELATED"/>
    <property type="match status" value="1"/>
</dbReference>
<organism evidence="3 4">
    <name type="scientific">Prevotella herbatica</name>
    <dbReference type="NCBI Taxonomy" id="2801997"/>
    <lineage>
        <taxon>Bacteria</taxon>
        <taxon>Pseudomonadati</taxon>
        <taxon>Bacteroidota</taxon>
        <taxon>Bacteroidia</taxon>
        <taxon>Bacteroidales</taxon>
        <taxon>Prevotellaceae</taxon>
        <taxon>Prevotella</taxon>
    </lineage>
</organism>
<gene>
    <name evidence="3" type="ORF">prwr041_02540</name>
</gene>
<reference evidence="3 4" key="1">
    <citation type="journal article" date="2022" name="Int. J. Syst. Evol. Microbiol.">
        <title>Prevotella herbatica sp. nov., a plant polysaccharide-decomposing anaerobic bacterium isolated from a methanogenic reactor.</title>
        <authorList>
            <person name="Uek A."/>
            <person name="Tonouchi A."/>
            <person name="Kaku N."/>
            <person name="Ueki K."/>
        </authorList>
    </citation>
    <scope>NUCLEOTIDE SEQUENCE [LARGE SCALE GENOMIC DNA]</scope>
    <source>
        <strain evidence="3 4">WR041</strain>
    </source>
</reference>
<dbReference type="Proteomes" id="UP001319045">
    <property type="component" value="Chromosome"/>
</dbReference>
<evidence type="ECO:0000256" key="1">
    <source>
        <dbReference type="ARBA" id="ARBA00022448"/>
    </source>
</evidence>
<dbReference type="InterPro" id="IPR050153">
    <property type="entry name" value="Metal_Ion_Import_ABC"/>
</dbReference>
<dbReference type="PANTHER" id="PTHR42734:SF19">
    <property type="entry name" value="IRON COMPOUNDS ABC TRANSPORTER, ATP-BINDING PROTEIN"/>
    <property type="match status" value="1"/>
</dbReference>
<dbReference type="RefSeq" id="WP_207154542.1">
    <property type="nucleotide sequence ID" value="NZ_AP024484.1"/>
</dbReference>
<dbReference type="Pfam" id="PF00005">
    <property type="entry name" value="ABC_tran"/>
    <property type="match status" value="1"/>
</dbReference>
<dbReference type="Gene3D" id="3.40.50.300">
    <property type="entry name" value="P-loop containing nucleotide triphosphate hydrolases"/>
    <property type="match status" value="1"/>
</dbReference>
<keyword evidence="1" id="KW-0813">Transport</keyword>
<protein>
    <recommendedName>
        <fullName evidence="2">ABC transporter domain-containing protein</fullName>
    </recommendedName>
</protein>
<dbReference type="InterPro" id="IPR027417">
    <property type="entry name" value="P-loop_NTPase"/>
</dbReference>
<keyword evidence="4" id="KW-1185">Reference proteome</keyword>
<dbReference type="SUPFAM" id="SSF52540">
    <property type="entry name" value="P-loop containing nucleoside triphosphate hydrolases"/>
    <property type="match status" value="1"/>
</dbReference>
<proteinExistence type="predicted"/>
<evidence type="ECO:0000313" key="4">
    <source>
        <dbReference type="Proteomes" id="UP001319045"/>
    </source>
</evidence>
<name>A0ABM7NV25_9BACT</name>
<feature type="domain" description="ABC transporter" evidence="2">
    <location>
        <begin position="18"/>
        <end position="156"/>
    </location>
</feature>
<sequence length="204" mass="22994">MLEIKNGILNGVEYPATLADINFSVNEGELFCIYGTQDDYVTALIRSMLGLQPLKSGFITIDGDVIDTSSAAYFRNMFSYVPHDLDMPWDKITDVLTSPFEKKNKITKKMLKAELDSFGIDAALLDSDYSKLQKHIAQLILIIVAVLSDRPYLIIDKLYSEIPANLLMPYLKDYATEKHSVVIVSDDEDVKRMCDKSLILDINV</sequence>
<dbReference type="InterPro" id="IPR003439">
    <property type="entry name" value="ABC_transporter-like_ATP-bd"/>
</dbReference>
<evidence type="ECO:0000259" key="2">
    <source>
        <dbReference type="Pfam" id="PF00005"/>
    </source>
</evidence>